<evidence type="ECO:0000259" key="1">
    <source>
        <dbReference type="Pfam" id="PF08722"/>
    </source>
</evidence>
<keyword evidence="2" id="KW-0378">Hydrolase</keyword>
<dbReference type="InterPro" id="IPR011335">
    <property type="entry name" value="Restrct_endonuc-II-like"/>
</dbReference>
<protein>
    <submittedName>
        <fullName evidence="2">TnsA endonuclease N-terminal domain-containing protein</fullName>
    </submittedName>
</protein>
<feature type="domain" description="TnsA endonuclease N-terminal" evidence="1">
    <location>
        <begin position="76"/>
        <end position="166"/>
    </location>
</feature>
<dbReference type="RefSeq" id="WP_317639493.1">
    <property type="nucleotide sequence ID" value="NZ_JAPMIV010000007.1"/>
</dbReference>
<dbReference type="InterPro" id="IPR011856">
    <property type="entry name" value="tRNA_endonuc-like_dom_sf"/>
</dbReference>
<gene>
    <name evidence="2" type="ORF">ORD21_06155</name>
</gene>
<dbReference type="InterPro" id="IPR014833">
    <property type="entry name" value="TnsA_N"/>
</dbReference>
<name>A0ABU4DP41_9DEIO</name>
<keyword evidence="3" id="KW-1185">Reference proteome</keyword>
<sequence>MSNSGQSKWLAASDLRRLRENRGSGHGSEYVPWLKIHEISSKGQKHQLKGVTTGRTHHLLSSLEAAYFRLFDWRTNVVDIREQYPMLPIEATLDIANDLGIKHPNMTKVKGKYHVLTADFVLTSTLCGVNYKTIALSCKYDQSLVSNATIARQEIEKIYFDKYAIDQQVASWAIITESSIPIKLLHNLQLLTPDIFHLLSRNDIERVKHFLVNQKSQHVGALRLAELCAEHIKLDQRVALNCLRYLIYYGFFDIDLKEKFNFYSPLIIAKKGEYL</sequence>
<keyword evidence="2" id="KW-0540">Nuclease</keyword>
<dbReference type="SUPFAM" id="SSF52980">
    <property type="entry name" value="Restriction endonuclease-like"/>
    <property type="match status" value="1"/>
</dbReference>
<organism evidence="2 3">
    <name type="scientific">Deinococcus arenicola</name>
    <dbReference type="NCBI Taxonomy" id="2994950"/>
    <lineage>
        <taxon>Bacteria</taxon>
        <taxon>Thermotogati</taxon>
        <taxon>Deinococcota</taxon>
        <taxon>Deinococci</taxon>
        <taxon>Deinococcales</taxon>
        <taxon>Deinococcaceae</taxon>
        <taxon>Deinococcus</taxon>
    </lineage>
</organism>
<dbReference type="Proteomes" id="UP001276150">
    <property type="component" value="Unassembled WGS sequence"/>
</dbReference>
<reference evidence="2 3" key="1">
    <citation type="submission" date="2022-11" db="EMBL/GenBank/DDBJ databases">
        <title>Deinococcus ZS9-10, Low Temperature and Draught-tolerating, UV-resistant Bacteria from Continental Antarctica.</title>
        <authorList>
            <person name="Cheng L."/>
        </authorList>
    </citation>
    <scope>NUCLEOTIDE SEQUENCE [LARGE SCALE GENOMIC DNA]</scope>
    <source>
        <strain evidence="2 3">ZS9-10</strain>
    </source>
</reference>
<evidence type="ECO:0000313" key="3">
    <source>
        <dbReference type="Proteomes" id="UP001276150"/>
    </source>
</evidence>
<dbReference type="Pfam" id="PF08722">
    <property type="entry name" value="Tn7_TnsA-like_N"/>
    <property type="match status" value="1"/>
</dbReference>
<dbReference type="EMBL" id="JAPMIV010000007">
    <property type="protein sequence ID" value="MDV6374175.1"/>
    <property type="molecule type" value="Genomic_DNA"/>
</dbReference>
<proteinExistence type="predicted"/>
<accession>A0ABU4DP41</accession>
<dbReference type="Gene3D" id="3.40.1350.10">
    <property type="match status" value="1"/>
</dbReference>
<comment type="caution">
    <text evidence="2">The sequence shown here is derived from an EMBL/GenBank/DDBJ whole genome shotgun (WGS) entry which is preliminary data.</text>
</comment>
<keyword evidence="2" id="KW-0255">Endonuclease</keyword>
<dbReference type="CDD" id="cd22362">
    <property type="entry name" value="TnsA_endonuclease-like"/>
    <property type="match status" value="1"/>
</dbReference>
<dbReference type="GO" id="GO:0004519">
    <property type="term" value="F:endonuclease activity"/>
    <property type="evidence" value="ECO:0007669"/>
    <property type="project" value="UniProtKB-KW"/>
</dbReference>
<evidence type="ECO:0000313" key="2">
    <source>
        <dbReference type="EMBL" id="MDV6374175.1"/>
    </source>
</evidence>